<dbReference type="Pfam" id="PF13472">
    <property type="entry name" value="Lipase_GDSL_2"/>
    <property type="match status" value="1"/>
</dbReference>
<dbReference type="Proteomes" id="UP000622890">
    <property type="component" value="Unassembled WGS sequence"/>
</dbReference>
<dbReference type="RefSeq" id="WP_200591985.1">
    <property type="nucleotide sequence ID" value="NZ_JAEPBG010000004.1"/>
</dbReference>
<reference evidence="3" key="1">
    <citation type="submission" date="2021-01" db="EMBL/GenBank/DDBJ databases">
        <title>Genome sequence of strain Noviherbaspirillum sp. DKR-6.</title>
        <authorList>
            <person name="Chaudhary D.K."/>
        </authorList>
    </citation>
    <scope>NUCLEOTIDE SEQUENCE</scope>
    <source>
        <strain evidence="3">DKR-6</strain>
    </source>
</reference>
<evidence type="ECO:0000313" key="4">
    <source>
        <dbReference type="Proteomes" id="UP000622890"/>
    </source>
</evidence>
<keyword evidence="4" id="KW-1185">Reference proteome</keyword>
<dbReference type="InterPro" id="IPR053140">
    <property type="entry name" value="GDSL_Rv0518-like"/>
</dbReference>
<sequence length="448" mass="44868">MEMLLHRVNKAGPGRSFGRLTGACLALALAACGGGGGGGESAAGGGNGSSVSTSPPSTASGTASPAPVAAQLLFHAAWTASPVDALSSTSGFSPPQALTLSNQTLRQTVRVAIGGTSFRLRLSNLYGTVPLVISNVHIARSTGDTAVDVATDSVVGFSGQAAVTIAPGSEVLSDPVSVFAPALSQLAVSMAFAAPVSITTAHGFARDKVYVASGDQSSAQVLPAGAQALTANYVLNAVEAVDTQAKRVVVAFGDSITEGVHATSNGARSYPDQLNDRLQAAGLAYVGVINAGIAGNRWLADGIGPSGTKRFQRDALNAAGASHVILLLGINDILFSGASGTPEEVSVARLIAAISEAANEARTRGLKVIGGTLAPCALPGTSEAKRQALNAWVRSSGAFDGVVDFDAALRAPGNPGLLNPLYDSGDGLHPNDAGYGAMATAVNLALFQ</sequence>
<dbReference type="GO" id="GO:0016788">
    <property type="term" value="F:hydrolase activity, acting on ester bonds"/>
    <property type="evidence" value="ECO:0007669"/>
    <property type="project" value="UniProtKB-ARBA"/>
</dbReference>
<dbReference type="SUPFAM" id="SSF52266">
    <property type="entry name" value="SGNH hydrolase"/>
    <property type="match status" value="1"/>
</dbReference>
<dbReference type="AlphaFoldDB" id="A0A934W6K0"/>
<accession>A0A934W6K0</accession>
<feature type="compositionally biased region" description="Low complexity" evidence="1">
    <location>
        <begin position="49"/>
        <end position="64"/>
    </location>
</feature>
<dbReference type="EMBL" id="JAEPBG010000004">
    <property type="protein sequence ID" value="MBK4735205.1"/>
    <property type="molecule type" value="Genomic_DNA"/>
</dbReference>
<organism evidence="3 4">
    <name type="scientific">Noviherbaspirillum pedocola</name>
    <dbReference type="NCBI Taxonomy" id="2801341"/>
    <lineage>
        <taxon>Bacteria</taxon>
        <taxon>Pseudomonadati</taxon>
        <taxon>Pseudomonadota</taxon>
        <taxon>Betaproteobacteria</taxon>
        <taxon>Burkholderiales</taxon>
        <taxon>Oxalobacteraceae</taxon>
        <taxon>Noviherbaspirillum</taxon>
    </lineage>
</organism>
<feature type="domain" description="SGNH hydrolase-type esterase" evidence="2">
    <location>
        <begin position="251"/>
        <end position="436"/>
    </location>
</feature>
<keyword evidence="3" id="KW-0378">Hydrolase</keyword>
<dbReference type="InterPro" id="IPR036514">
    <property type="entry name" value="SGNH_hydro_sf"/>
</dbReference>
<evidence type="ECO:0000313" key="3">
    <source>
        <dbReference type="EMBL" id="MBK4735205.1"/>
    </source>
</evidence>
<evidence type="ECO:0000259" key="2">
    <source>
        <dbReference type="Pfam" id="PF13472"/>
    </source>
</evidence>
<protein>
    <submittedName>
        <fullName evidence="3">SGNH/GDSL hydrolase family protein</fullName>
    </submittedName>
</protein>
<feature type="region of interest" description="Disordered" evidence="1">
    <location>
        <begin position="38"/>
        <end position="64"/>
    </location>
</feature>
<comment type="caution">
    <text evidence="3">The sequence shown here is derived from an EMBL/GenBank/DDBJ whole genome shotgun (WGS) entry which is preliminary data.</text>
</comment>
<dbReference type="InterPro" id="IPR013830">
    <property type="entry name" value="SGNH_hydro"/>
</dbReference>
<dbReference type="CDD" id="cd01830">
    <property type="entry name" value="XynE_like"/>
    <property type="match status" value="1"/>
</dbReference>
<proteinExistence type="predicted"/>
<feature type="compositionally biased region" description="Gly residues" evidence="1">
    <location>
        <begin position="38"/>
        <end position="48"/>
    </location>
</feature>
<dbReference type="PROSITE" id="PS51257">
    <property type="entry name" value="PROKAR_LIPOPROTEIN"/>
    <property type="match status" value="1"/>
</dbReference>
<gene>
    <name evidence="3" type="ORF">JJB74_11335</name>
</gene>
<evidence type="ECO:0000256" key="1">
    <source>
        <dbReference type="SAM" id="MobiDB-lite"/>
    </source>
</evidence>
<dbReference type="PANTHER" id="PTHR43784">
    <property type="entry name" value="GDSL-LIKE LIPASE/ACYLHYDROLASE, PUTATIVE (AFU_ORTHOLOGUE AFUA_2G00820)-RELATED"/>
    <property type="match status" value="1"/>
</dbReference>
<dbReference type="PANTHER" id="PTHR43784:SF2">
    <property type="entry name" value="GDSL-LIKE LIPASE_ACYLHYDROLASE, PUTATIVE (AFU_ORTHOLOGUE AFUA_2G00820)-RELATED"/>
    <property type="match status" value="1"/>
</dbReference>
<dbReference type="Gene3D" id="3.40.50.1110">
    <property type="entry name" value="SGNH hydrolase"/>
    <property type="match status" value="1"/>
</dbReference>
<name>A0A934W6K0_9BURK</name>